<keyword evidence="1" id="KW-1133">Transmembrane helix</keyword>
<evidence type="ECO:0000313" key="2">
    <source>
        <dbReference type="EMBL" id="WNZ45149.1"/>
    </source>
</evidence>
<protein>
    <submittedName>
        <fullName evidence="2">Uncharacterized protein</fullName>
    </submittedName>
</protein>
<reference evidence="2" key="1">
    <citation type="journal article" date="2023" name="Plants (Basel)">
        <title>Genomic Analysis of Leptolyngbya boryana CZ1 Reveals Efficient Carbon Fixation Modules.</title>
        <authorList>
            <person name="Bai X."/>
            <person name="Wang H."/>
            <person name="Cheng W."/>
            <person name="Wang J."/>
            <person name="Ma M."/>
            <person name="Hu H."/>
            <person name="Song Z."/>
            <person name="Ma H."/>
            <person name="Fan Y."/>
            <person name="Du C."/>
            <person name="Xu J."/>
        </authorList>
    </citation>
    <scope>NUCLEOTIDE SEQUENCE</scope>
    <source>
        <strain evidence="2">CZ1</strain>
    </source>
</reference>
<organism evidence="2">
    <name type="scientific">Leptolyngbya boryana CZ1</name>
    <dbReference type="NCBI Taxonomy" id="3060204"/>
    <lineage>
        <taxon>Bacteria</taxon>
        <taxon>Bacillati</taxon>
        <taxon>Cyanobacteriota</taxon>
        <taxon>Cyanophyceae</taxon>
        <taxon>Leptolyngbyales</taxon>
        <taxon>Leptolyngbyaceae</taxon>
        <taxon>Leptolyngbya group</taxon>
        <taxon>Leptolyngbya</taxon>
    </lineage>
</organism>
<dbReference type="EMBL" id="CP130144">
    <property type="protein sequence ID" value="WNZ45149.1"/>
    <property type="molecule type" value="Genomic_DNA"/>
</dbReference>
<evidence type="ECO:0000256" key="1">
    <source>
        <dbReference type="SAM" id="Phobius"/>
    </source>
</evidence>
<gene>
    <name evidence="2" type="ORF">Q2T42_25510</name>
</gene>
<name>A0AA96WVT8_LEPBY</name>
<dbReference type="AlphaFoldDB" id="A0AA96WVT8"/>
<dbReference type="RefSeq" id="WP_316426886.1">
    <property type="nucleotide sequence ID" value="NZ_CP130144.1"/>
</dbReference>
<keyword evidence="1" id="KW-0812">Transmembrane</keyword>
<feature type="transmembrane region" description="Helical" evidence="1">
    <location>
        <begin position="46"/>
        <end position="68"/>
    </location>
</feature>
<keyword evidence="1" id="KW-0472">Membrane</keyword>
<accession>A0AA96WVT8</accession>
<proteinExistence type="predicted"/>
<reference evidence="2" key="2">
    <citation type="submission" date="2023-07" db="EMBL/GenBank/DDBJ databases">
        <authorList>
            <person name="Bai X.-H."/>
            <person name="Wang H.-H."/>
            <person name="Wang J."/>
            <person name="Ma M.-Y."/>
            <person name="Hu H.-H."/>
            <person name="Song Z.-L."/>
            <person name="Ma H.-G."/>
            <person name="Fan Y."/>
            <person name="Du C.-Y."/>
            <person name="Xu J.-C."/>
        </authorList>
    </citation>
    <scope>NUCLEOTIDE SEQUENCE</scope>
    <source>
        <strain evidence="2">CZ1</strain>
    </source>
</reference>
<sequence length="245" mass="27987">MYWHSFWLTLAQATPKPTSVDSATIELLTRQLQFLQDANTRLSTSFTTFVTVVGFLIAGVVGISFWLFKTTLKDARQELKQLVQGVITREIETTVGKRVTYLEQILDRERLLEEITVHYINLKAPSDIPIEYEFLRDRFPRIVLKPFDNPIFHNANVIVLDLINNPTGKVLPDDNIRQILKELLDNLDPQRTAIVIYYRGERGQSAAISELDPNLYTIPANSRISLIGSTINAAYIADTLRRKRA</sequence>